<sequence>LYLHTYMIGGRLSKVFGFFGPLKRTKCNSDVRPWVQVKSRRFVMSKSCNSILHHVLPLLGPDEPINYNCRYNSLDEVLGDGDFEPLHEYIDSGKDKQSCSHCKEVKKTSRHLS</sequence>
<dbReference type="AlphaFoldDB" id="A0A0K2UNX8"/>
<protein>
    <submittedName>
        <fullName evidence="1">Uncharacterized protein</fullName>
    </submittedName>
</protein>
<accession>A0A0K2UNX8</accession>
<reference evidence="1" key="1">
    <citation type="submission" date="2014-05" db="EMBL/GenBank/DDBJ databases">
        <authorList>
            <person name="Chronopoulou M."/>
        </authorList>
    </citation>
    <scope>NUCLEOTIDE SEQUENCE</scope>
    <source>
        <tissue evidence="1">Whole organism</tissue>
    </source>
</reference>
<proteinExistence type="predicted"/>
<organism evidence="1">
    <name type="scientific">Lepeophtheirus salmonis</name>
    <name type="common">Salmon louse</name>
    <name type="synonym">Caligus salmonis</name>
    <dbReference type="NCBI Taxonomy" id="72036"/>
    <lineage>
        <taxon>Eukaryota</taxon>
        <taxon>Metazoa</taxon>
        <taxon>Ecdysozoa</taxon>
        <taxon>Arthropoda</taxon>
        <taxon>Crustacea</taxon>
        <taxon>Multicrustacea</taxon>
        <taxon>Hexanauplia</taxon>
        <taxon>Copepoda</taxon>
        <taxon>Siphonostomatoida</taxon>
        <taxon>Caligidae</taxon>
        <taxon>Lepeophtheirus</taxon>
    </lineage>
</organism>
<evidence type="ECO:0000313" key="1">
    <source>
        <dbReference type="EMBL" id="CDW39964.1"/>
    </source>
</evidence>
<dbReference type="EMBL" id="HACA01022603">
    <property type="protein sequence ID" value="CDW39964.1"/>
    <property type="molecule type" value="Transcribed_RNA"/>
</dbReference>
<feature type="non-terminal residue" evidence="1">
    <location>
        <position position="1"/>
    </location>
</feature>
<name>A0A0K2UNX8_LEPSM</name>